<reference evidence="1 2" key="1">
    <citation type="submission" date="2016-03" db="EMBL/GenBank/DDBJ databases">
        <title>Draft genome sequence of Paenibacillus glacialis DSM 22343.</title>
        <authorList>
            <person name="Shin S.-K."/>
            <person name="Yi H."/>
        </authorList>
    </citation>
    <scope>NUCLEOTIDE SEQUENCE [LARGE SCALE GENOMIC DNA]</scope>
    <source>
        <strain evidence="1 2">DSM 22343</strain>
    </source>
</reference>
<keyword evidence="2" id="KW-1185">Reference proteome</keyword>
<dbReference type="Proteomes" id="UP000076967">
    <property type="component" value="Unassembled WGS sequence"/>
</dbReference>
<organism evidence="1 2">
    <name type="scientific">Paenibacillus glacialis</name>
    <dbReference type="NCBI Taxonomy" id="494026"/>
    <lineage>
        <taxon>Bacteria</taxon>
        <taxon>Bacillati</taxon>
        <taxon>Bacillota</taxon>
        <taxon>Bacilli</taxon>
        <taxon>Bacillales</taxon>
        <taxon>Paenibacillaceae</taxon>
        <taxon>Paenibacillus</taxon>
    </lineage>
</organism>
<accession>A0A168N161</accession>
<dbReference type="Gene3D" id="3.40.50.300">
    <property type="entry name" value="P-loop containing nucleotide triphosphate hydrolases"/>
    <property type="match status" value="1"/>
</dbReference>
<evidence type="ECO:0000313" key="2">
    <source>
        <dbReference type="Proteomes" id="UP000076967"/>
    </source>
</evidence>
<sequence length="176" mass="20460">MMSNIILIGPIRTGKSTLADIVSDRLEYPRCCVDDVRWKFYQELGYSSEKEKAIRSNFGFEGVYKYWKPFEAHAVVRIFQEYKDHVIDFGGGHSVYEDPTLFSIVENVLDSENNIFLILPSHNQAESLRILNERECVDINSHFLTHESNYKLAKHIIYTKDRTPYESAEEIISLVC</sequence>
<evidence type="ECO:0000313" key="1">
    <source>
        <dbReference type="EMBL" id="OAB45274.1"/>
    </source>
</evidence>
<gene>
    <name evidence="1" type="ORF">PGLA_03200</name>
</gene>
<comment type="caution">
    <text evidence="1">The sequence shown here is derived from an EMBL/GenBank/DDBJ whole genome shotgun (WGS) entry which is preliminary data.</text>
</comment>
<dbReference type="EMBL" id="LVJH01000003">
    <property type="protein sequence ID" value="OAB45274.1"/>
    <property type="molecule type" value="Genomic_DNA"/>
</dbReference>
<dbReference type="SUPFAM" id="SSF52540">
    <property type="entry name" value="P-loop containing nucleoside triphosphate hydrolases"/>
    <property type="match status" value="1"/>
</dbReference>
<dbReference type="STRING" id="494026.PGLA_03200"/>
<dbReference type="OrthoDB" id="484214at2"/>
<dbReference type="AlphaFoldDB" id="A0A168N161"/>
<dbReference type="InterPro" id="IPR027417">
    <property type="entry name" value="P-loop_NTPase"/>
</dbReference>
<protein>
    <recommendedName>
        <fullName evidence="3">Shikimate kinase</fullName>
    </recommendedName>
</protein>
<evidence type="ECO:0008006" key="3">
    <source>
        <dbReference type="Google" id="ProtNLM"/>
    </source>
</evidence>
<name>A0A168N161_9BACL</name>
<proteinExistence type="predicted"/>